<keyword evidence="8" id="KW-0256">Endoplasmic reticulum</keyword>
<evidence type="ECO:0000256" key="2">
    <source>
        <dbReference type="ARBA" id="ARBA00003690"/>
    </source>
</evidence>
<evidence type="ECO:0000256" key="3">
    <source>
        <dbReference type="ARBA" id="ARBA00004174"/>
    </source>
</evidence>
<organism evidence="14 15">
    <name type="scientific">Phlebotomus papatasi</name>
    <name type="common">Sandfly</name>
    <dbReference type="NCBI Taxonomy" id="29031"/>
    <lineage>
        <taxon>Eukaryota</taxon>
        <taxon>Metazoa</taxon>
        <taxon>Ecdysozoa</taxon>
        <taxon>Arthropoda</taxon>
        <taxon>Hexapoda</taxon>
        <taxon>Insecta</taxon>
        <taxon>Pterygota</taxon>
        <taxon>Neoptera</taxon>
        <taxon>Endopterygota</taxon>
        <taxon>Diptera</taxon>
        <taxon>Nematocera</taxon>
        <taxon>Psychodoidea</taxon>
        <taxon>Psychodidae</taxon>
        <taxon>Phlebotomus</taxon>
        <taxon>Phlebotomus</taxon>
    </lineage>
</organism>
<keyword evidence="12" id="KW-0503">Monooxygenase</keyword>
<keyword evidence="11" id="KW-0408">Iron</keyword>
<comment type="cofactor">
    <cofactor evidence="1">
        <name>heme</name>
        <dbReference type="ChEBI" id="CHEBI:30413"/>
    </cofactor>
</comment>
<dbReference type="EnsemblMetazoa" id="PPAI005317-RA">
    <property type="protein sequence ID" value="PPAI005317-PA"/>
    <property type="gene ID" value="PPAI005317"/>
</dbReference>
<dbReference type="PANTHER" id="PTHR24292">
    <property type="entry name" value="CYTOCHROME P450"/>
    <property type="match status" value="1"/>
</dbReference>
<dbReference type="PANTHER" id="PTHR24292:SF54">
    <property type="entry name" value="CYP9F3-RELATED"/>
    <property type="match status" value="1"/>
</dbReference>
<keyword evidence="6" id="KW-0349">Heme</keyword>
<dbReference type="InterPro" id="IPR001128">
    <property type="entry name" value="Cyt_P450"/>
</dbReference>
<evidence type="ECO:0000256" key="11">
    <source>
        <dbReference type="ARBA" id="ARBA00023004"/>
    </source>
</evidence>
<evidence type="ECO:0000313" key="15">
    <source>
        <dbReference type="Proteomes" id="UP000092462"/>
    </source>
</evidence>
<dbReference type="GO" id="GO:0005789">
    <property type="term" value="C:endoplasmic reticulum membrane"/>
    <property type="evidence" value="ECO:0007669"/>
    <property type="project" value="UniProtKB-SubCell"/>
</dbReference>
<dbReference type="InterPro" id="IPR036396">
    <property type="entry name" value="Cyt_P450_sf"/>
</dbReference>
<dbReference type="SUPFAM" id="SSF48264">
    <property type="entry name" value="Cytochrome P450"/>
    <property type="match status" value="1"/>
</dbReference>
<keyword evidence="15" id="KW-1185">Reference proteome</keyword>
<evidence type="ECO:0000256" key="1">
    <source>
        <dbReference type="ARBA" id="ARBA00001971"/>
    </source>
</evidence>
<dbReference type="GO" id="GO:0005506">
    <property type="term" value="F:iron ion binding"/>
    <property type="evidence" value="ECO:0007669"/>
    <property type="project" value="InterPro"/>
</dbReference>
<evidence type="ECO:0000256" key="12">
    <source>
        <dbReference type="ARBA" id="ARBA00023033"/>
    </source>
</evidence>
<keyword evidence="13" id="KW-0472">Membrane</keyword>
<keyword evidence="10" id="KW-0560">Oxidoreductase</keyword>
<comment type="subcellular location">
    <subcellularLocation>
        <location evidence="4">Endoplasmic reticulum membrane</location>
        <topology evidence="4">Peripheral membrane protein</topology>
    </subcellularLocation>
    <subcellularLocation>
        <location evidence="3">Microsome membrane</location>
        <topology evidence="3">Peripheral membrane protein</topology>
    </subcellularLocation>
</comment>
<dbReference type="InterPro" id="IPR050476">
    <property type="entry name" value="Insect_CytP450_Detox"/>
</dbReference>
<accession>A0A1B0DBX8</accession>
<keyword evidence="9" id="KW-0492">Microsome</keyword>
<dbReference type="EMBL" id="AJVK01030369">
    <property type="status" value="NOT_ANNOTATED_CDS"/>
    <property type="molecule type" value="Genomic_DNA"/>
</dbReference>
<evidence type="ECO:0000313" key="14">
    <source>
        <dbReference type="EnsemblMetazoa" id="PPAI005317-PA"/>
    </source>
</evidence>
<dbReference type="AlphaFoldDB" id="A0A1B0DBX8"/>
<evidence type="ECO:0000256" key="9">
    <source>
        <dbReference type="ARBA" id="ARBA00022848"/>
    </source>
</evidence>
<keyword evidence="7" id="KW-0479">Metal-binding</keyword>
<dbReference type="Proteomes" id="UP000092462">
    <property type="component" value="Unassembled WGS sequence"/>
</dbReference>
<dbReference type="PRINTS" id="PR00464">
    <property type="entry name" value="EP450II"/>
</dbReference>
<dbReference type="Gene3D" id="1.10.630.10">
    <property type="entry name" value="Cytochrome P450"/>
    <property type="match status" value="1"/>
</dbReference>
<reference evidence="14" key="1">
    <citation type="submission" date="2022-08" db="UniProtKB">
        <authorList>
            <consortium name="EnsemblMetazoa"/>
        </authorList>
    </citation>
    <scope>IDENTIFICATION</scope>
    <source>
        <strain evidence="14">Israel</strain>
    </source>
</reference>
<dbReference type="GO" id="GO:0004497">
    <property type="term" value="F:monooxygenase activity"/>
    <property type="evidence" value="ECO:0007669"/>
    <property type="project" value="UniProtKB-KW"/>
</dbReference>
<evidence type="ECO:0000256" key="7">
    <source>
        <dbReference type="ARBA" id="ARBA00022723"/>
    </source>
</evidence>
<protein>
    <submittedName>
        <fullName evidence="14">Uncharacterized protein</fullName>
    </submittedName>
</protein>
<proteinExistence type="inferred from homology"/>
<sequence length="227" mass="26813">MRRPIFWIRDPELIRQIAVKDFDHFSDHPINIDESHEPLFGRNLLTLKGQRWRDMRSTLSPAFTGSKMRTMFQLVSECCSDTVNFLEKEIKEGKPLLTDLKDMFSRYTNDVIASCAFGLKVDSLKDKNNEFYLYGKEGSNFGKLRTIYFFMLMLFPKLYKVLGISLFSEKFSTFIRKLVWDTIRHRERENIVRPDMINLLIQARKGKLKHDDEVNEKEGYAVVQETH</sequence>
<evidence type="ECO:0000256" key="10">
    <source>
        <dbReference type="ARBA" id="ARBA00023002"/>
    </source>
</evidence>
<dbReference type="GO" id="GO:0020037">
    <property type="term" value="F:heme binding"/>
    <property type="evidence" value="ECO:0007669"/>
    <property type="project" value="InterPro"/>
</dbReference>
<evidence type="ECO:0000256" key="8">
    <source>
        <dbReference type="ARBA" id="ARBA00022824"/>
    </source>
</evidence>
<evidence type="ECO:0000256" key="4">
    <source>
        <dbReference type="ARBA" id="ARBA00004406"/>
    </source>
</evidence>
<evidence type="ECO:0000256" key="13">
    <source>
        <dbReference type="ARBA" id="ARBA00023136"/>
    </source>
</evidence>
<dbReference type="InterPro" id="IPR002402">
    <property type="entry name" value="Cyt_P450_E_grp-II"/>
</dbReference>
<name>A0A1B0DBX8_PHLPP</name>
<dbReference type="Pfam" id="PF00067">
    <property type="entry name" value="p450"/>
    <property type="match status" value="1"/>
</dbReference>
<dbReference type="VEuPathDB" id="VectorBase:PPAPM1_002043"/>
<evidence type="ECO:0000256" key="6">
    <source>
        <dbReference type="ARBA" id="ARBA00022617"/>
    </source>
</evidence>
<comment type="similarity">
    <text evidence="5">Belongs to the cytochrome P450 family.</text>
</comment>
<comment type="function">
    <text evidence="2">May be involved in the metabolism of insect hormones and in the breakdown of synthetic insecticides.</text>
</comment>
<dbReference type="VEuPathDB" id="VectorBase:PPAI005317"/>
<dbReference type="GO" id="GO:0016705">
    <property type="term" value="F:oxidoreductase activity, acting on paired donors, with incorporation or reduction of molecular oxygen"/>
    <property type="evidence" value="ECO:0007669"/>
    <property type="project" value="InterPro"/>
</dbReference>
<evidence type="ECO:0000256" key="5">
    <source>
        <dbReference type="ARBA" id="ARBA00010617"/>
    </source>
</evidence>